<evidence type="ECO:0000313" key="3">
    <source>
        <dbReference type="Proteomes" id="UP000663505"/>
    </source>
</evidence>
<dbReference type="RefSeq" id="WP_206657006.1">
    <property type="nucleotide sequence ID" value="NZ_CP071182.1"/>
</dbReference>
<dbReference type="InterPro" id="IPR025877">
    <property type="entry name" value="MobA-like_NTP_Trfase"/>
</dbReference>
<dbReference type="PANTHER" id="PTHR43777:SF1">
    <property type="entry name" value="MOLYBDENUM COFACTOR CYTIDYLYLTRANSFERASE"/>
    <property type="match status" value="1"/>
</dbReference>
<dbReference type="GO" id="GO:0016779">
    <property type="term" value="F:nucleotidyltransferase activity"/>
    <property type="evidence" value="ECO:0007669"/>
    <property type="project" value="UniProtKB-ARBA"/>
</dbReference>
<organism evidence="2 3">
    <name type="scientific">Alicyclobacillus mengziensis</name>
    <dbReference type="NCBI Taxonomy" id="2931921"/>
    <lineage>
        <taxon>Bacteria</taxon>
        <taxon>Bacillati</taxon>
        <taxon>Bacillota</taxon>
        <taxon>Bacilli</taxon>
        <taxon>Bacillales</taxon>
        <taxon>Alicyclobacillaceae</taxon>
        <taxon>Alicyclobacillus</taxon>
    </lineage>
</organism>
<proteinExistence type="predicted"/>
<protein>
    <submittedName>
        <fullName evidence="2">Nucleotidyltransferase family protein</fullName>
    </submittedName>
</protein>
<sequence>MTLDKPPAIWGIVLAAGASRRMGRQKLTLPLEDGRPMVRSVLEMAARSRLSQVVVVVSADDEAVQHAADSEDGVWLKVMNPDSAVGMSTSMRTGILAAEAGGADAALILLGDQPGVTDLHVNAVIDAYCSTQLAIVQASYDGTPSHPILFDRRLFDELLEVTGDEGGRKVVERHQNERHLVSIEGDVPVDLDTPESYAAWLLHRGSSQK</sequence>
<dbReference type="Pfam" id="PF12804">
    <property type="entry name" value="NTP_transf_3"/>
    <property type="match status" value="1"/>
</dbReference>
<reference evidence="2 3" key="1">
    <citation type="submission" date="2021-02" db="EMBL/GenBank/DDBJ databases">
        <title>Alicyclobacillus curvatus sp. nov. and Alicyclobacillus mengziensis sp. nov., two acidophilic bacteria isolated from acid mine drainage.</title>
        <authorList>
            <person name="Huang Y."/>
        </authorList>
    </citation>
    <scope>NUCLEOTIDE SEQUENCE [LARGE SCALE GENOMIC DNA]</scope>
    <source>
        <strain evidence="2 3">S30H14</strain>
    </source>
</reference>
<dbReference type="InterPro" id="IPR029044">
    <property type="entry name" value="Nucleotide-diphossugar_trans"/>
</dbReference>
<dbReference type="PANTHER" id="PTHR43777">
    <property type="entry name" value="MOLYBDENUM COFACTOR CYTIDYLYLTRANSFERASE"/>
    <property type="match status" value="1"/>
</dbReference>
<dbReference type="EMBL" id="CP071182">
    <property type="protein sequence ID" value="QSO47662.1"/>
    <property type="molecule type" value="Genomic_DNA"/>
</dbReference>
<keyword evidence="3" id="KW-1185">Reference proteome</keyword>
<dbReference type="CDD" id="cd04182">
    <property type="entry name" value="GT_2_like_f"/>
    <property type="match status" value="1"/>
</dbReference>
<evidence type="ECO:0000259" key="1">
    <source>
        <dbReference type="Pfam" id="PF12804"/>
    </source>
</evidence>
<dbReference type="SUPFAM" id="SSF53448">
    <property type="entry name" value="Nucleotide-diphospho-sugar transferases"/>
    <property type="match status" value="1"/>
</dbReference>
<dbReference type="Proteomes" id="UP000663505">
    <property type="component" value="Chromosome"/>
</dbReference>
<accession>A0A9X7VZE3</accession>
<name>A0A9X7VZE3_9BACL</name>
<gene>
    <name evidence="2" type="ORF">JZ786_00970</name>
</gene>
<dbReference type="Gene3D" id="3.90.550.10">
    <property type="entry name" value="Spore Coat Polysaccharide Biosynthesis Protein SpsA, Chain A"/>
    <property type="match status" value="1"/>
</dbReference>
<evidence type="ECO:0000313" key="2">
    <source>
        <dbReference type="EMBL" id="QSO47662.1"/>
    </source>
</evidence>
<feature type="domain" description="MobA-like NTP transferase" evidence="1">
    <location>
        <begin position="11"/>
        <end position="175"/>
    </location>
</feature>
<dbReference type="KEGG" id="afx:JZ786_00970"/>
<dbReference type="AlphaFoldDB" id="A0A9X7VZE3"/>